<dbReference type="Gene3D" id="2.40.50.140">
    <property type="entry name" value="Nucleic acid-binding proteins"/>
    <property type="match status" value="1"/>
</dbReference>
<keyword evidence="4" id="KW-1185">Reference proteome</keyword>
<dbReference type="InterPro" id="IPR012340">
    <property type="entry name" value="NA-bd_OB-fold"/>
</dbReference>
<dbReference type="Pfam" id="PF04679">
    <property type="entry name" value="DNA_ligase_A_C"/>
    <property type="match status" value="1"/>
</dbReference>
<dbReference type="AlphaFoldDB" id="C3MI35"/>
<dbReference type="KEGG" id="rhi:NGR_c05900"/>
<gene>
    <name evidence="3" type="ordered locus">NGR_c05900</name>
</gene>
<name>C3MI35_SINFN</name>
<organism evidence="3 4">
    <name type="scientific">Sinorhizobium fredii (strain NBRC 101917 / NGR234)</name>
    <dbReference type="NCBI Taxonomy" id="394"/>
    <lineage>
        <taxon>Bacteria</taxon>
        <taxon>Pseudomonadati</taxon>
        <taxon>Pseudomonadota</taxon>
        <taxon>Alphaproteobacteria</taxon>
        <taxon>Hyphomicrobiales</taxon>
        <taxon>Rhizobiaceae</taxon>
        <taxon>Sinorhizobium/Ensifer group</taxon>
        <taxon>Sinorhizobium</taxon>
    </lineage>
</organism>
<dbReference type="GO" id="GO:0006310">
    <property type="term" value="P:DNA recombination"/>
    <property type="evidence" value="ECO:0007669"/>
    <property type="project" value="InterPro"/>
</dbReference>
<dbReference type="HOGENOM" id="CLU_2466870_0_0_5"/>
<evidence type="ECO:0000313" key="4">
    <source>
        <dbReference type="Proteomes" id="UP000001054"/>
    </source>
</evidence>
<dbReference type="EC" id="6.5.1.1" evidence="1"/>
<reference evidence="3 4" key="1">
    <citation type="journal article" date="2009" name="Appl. Environ. Microbiol.">
        <title>Rhizobium sp. strain NGR234 possesses a remarkable number of secretion systems.</title>
        <authorList>
            <person name="Schmeisser C."/>
            <person name="Liesegang H."/>
            <person name="Krysciak D."/>
            <person name="Bakkou N."/>
            <person name="Le Quere A."/>
            <person name="Wollherr A."/>
            <person name="Heinemeyer I."/>
            <person name="Morgenstern B."/>
            <person name="Pommerening-Roeser A."/>
            <person name="Flores M."/>
            <person name="Palacios R."/>
            <person name="Brenner S."/>
            <person name="Gottschalk G."/>
            <person name="Schmitz R.A."/>
            <person name="Broughton W.J."/>
            <person name="Perret X."/>
            <person name="Strittmatter A.W."/>
            <person name="Streit W.R."/>
        </authorList>
    </citation>
    <scope>NUCLEOTIDE SEQUENCE [LARGE SCALE GENOMIC DNA]</scope>
    <source>
        <strain evidence="4">NBRC 101917 / NGR234</strain>
    </source>
</reference>
<dbReference type="STRING" id="394.NGR_c05900"/>
<dbReference type="Proteomes" id="UP000001054">
    <property type="component" value="Chromosome"/>
</dbReference>
<dbReference type="EMBL" id="CP001389">
    <property type="protein sequence ID" value="ACP24383.1"/>
    <property type="molecule type" value="Genomic_DNA"/>
</dbReference>
<accession>C3MI35</accession>
<evidence type="ECO:0000313" key="3">
    <source>
        <dbReference type="EMBL" id="ACP24383.1"/>
    </source>
</evidence>
<evidence type="ECO:0000259" key="2">
    <source>
        <dbReference type="Pfam" id="PF04679"/>
    </source>
</evidence>
<dbReference type="GO" id="GO:0006281">
    <property type="term" value="P:DNA repair"/>
    <property type="evidence" value="ECO:0007669"/>
    <property type="project" value="InterPro"/>
</dbReference>
<protein>
    <recommendedName>
        <fullName evidence="1">DNA ligase (ATP)</fullName>
        <ecNumber evidence="1">6.5.1.1</ecNumber>
    </recommendedName>
</protein>
<dbReference type="GO" id="GO:0003910">
    <property type="term" value="F:DNA ligase (ATP) activity"/>
    <property type="evidence" value="ECO:0007669"/>
    <property type="project" value="UniProtKB-EC"/>
</dbReference>
<dbReference type="OrthoDB" id="9802472at2"/>
<dbReference type="InterPro" id="IPR012309">
    <property type="entry name" value="DNA_ligase_ATP-dep_C"/>
</dbReference>
<dbReference type="eggNOG" id="COG1793">
    <property type="taxonomic scope" value="Bacteria"/>
</dbReference>
<evidence type="ECO:0000256" key="1">
    <source>
        <dbReference type="ARBA" id="ARBA00012727"/>
    </source>
</evidence>
<dbReference type="SUPFAM" id="SSF50249">
    <property type="entry name" value="Nucleic acid-binding proteins"/>
    <property type="match status" value="1"/>
</dbReference>
<proteinExistence type="predicted"/>
<dbReference type="PATRIC" id="fig|394.7.peg.3404"/>
<sequence length="88" mass="9623">MPVEALVLHGVSRQHAVPSAGKDGFIARLDQIRDKSAVALSRKGAVFTRPALVAEVEYSAWTEDGKLRHPSIKGLRERADDTIVFEIA</sequence>
<feature type="domain" description="DNA ligase ATP-dependent C-terminal" evidence="2">
    <location>
        <begin position="41"/>
        <end position="77"/>
    </location>
</feature>